<organism evidence="6 7">
    <name type="scientific">Ruminococcus gauvreauii</name>
    <dbReference type="NCBI Taxonomy" id="438033"/>
    <lineage>
        <taxon>Bacteria</taxon>
        <taxon>Bacillati</taxon>
        <taxon>Bacillota</taxon>
        <taxon>Clostridia</taxon>
        <taxon>Eubacteriales</taxon>
        <taxon>Oscillospiraceae</taxon>
        <taxon>Ruminococcus</taxon>
    </lineage>
</organism>
<evidence type="ECO:0000256" key="3">
    <source>
        <dbReference type="ARBA" id="ARBA00022840"/>
    </source>
</evidence>
<protein>
    <submittedName>
        <fullName evidence="6">ABC transporter ATP-binding protein</fullName>
    </submittedName>
</protein>
<name>A0ABY5VDB6_9FIRM</name>
<dbReference type="InterPro" id="IPR003439">
    <property type="entry name" value="ABC_transporter-like_ATP-bd"/>
</dbReference>
<dbReference type="PANTHER" id="PTHR42794:SF1">
    <property type="entry name" value="HEMIN IMPORT ATP-BINDING PROTEIN HMUV"/>
    <property type="match status" value="1"/>
</dbReference>
<keyword evidence="4" id="KW-1278">Translocase</keyword>
<dbReference type="PROSITE" id="PS50893">
    <property type="entry name" value="ABC_TRANSPORTER_2"/>
    <property type="match status" value="1"/>
</dbReference>
<dbReference type="SUPFAM" id="SSF52540">
    <property type="entry name" value="P-loop containing nucleoside triphosphate hydrolases"/>
    <property type="match status" value="1"/>
</dbReference>
<evidence type="ECO:0000313" key="6">
    <source>
        <dbReference type="EMBL" id="UWP58501.1"/>
    </source>
</evidence>
<dbReference type="InterPro" id="IPR027417">
    <property type="entry name" value="P-loop_NTPase"/>
</dbReference>
<keyword evidence="2" id="KW-0547">Nucleotide-binding</keyword>
<keyword evidence="7" id="KW-1185">Reference proteome</keyword>
<dbReference type="EMBL" id="CP102290">
    <property type="protein sequence ID" value="UWP58501.1"/>
    <property type="molecule type" value="Genomic_DNA"/>
</dbReference>
<dbReference type="Pfam" id="PF00005">
    <property type="entry name" value="ABC_tran"/>
    <property type="match status" value="1"/>
</dbReference>
<feature type="domain" description="ABC transporter" evidence="5">
    <location>
        <begin position="7"/>
        <end position="243"/>
    </location>
</feature>
<sequence length="410" mass="44845">MKNELIVNAVQVNAGYENKTVVEGVNLEGLKGQMICLLGPNGAGKSTILRTLSGLLAPVSGTVQIGGTDISSLRENALAKKLAVVLTEQSAPALMTVYELVSMGRYPHTNFWGKLEKEDYEVINGAFEQVGVEHLAERYYSELSDGEKQKVMIARALVQQPELIILDEPTSHLDIHHKVEIIQILNNLCRTLGITAILSLHDIDLAAKGCQTLLMVKDGKVIAQGAPEDVIRSGTLQELYNVKGARYNELLGSVELTGNYEEEVFVVPGCGTAIPLYRSLERGGYGTASGVLHENDVDAQIARAICTHVVQEEAFEPVSAIHLRQAAERMKHCRFVIDSGFPCGSMNRRNLELITQAVINGSTVLSMRDPKESSRLFSAVCKDLVFCSSIAEVLENLKHQSAEKPFRKFA</sequence>
<gene>
    <name evidence="6" type="ORF">NQ502_14085</name>
</gene>
<dbReference type="CDD" id="cd03214">
    <property type="entry name" value="ABC_Iron-Siderophores_B12_Hemin"/>
    <property type="match status" value="1"/>
</dbReference>
<dbReference type="PANTHER" id="PTHR42794">
    <property type="entry name" value="HEMIN IMPORT ATP-BINDING PROTEIN HMUV"/>
    <property type="match status" value="1"/>
</dbReference>
<evidence type="ECO:0000256" key="2">
    <source>
        <dbReference type="ARBA" id="ARBA00022741"/>
    </source>
</evidence>
<evidence type="ECO:0000256" key="4">
    <source>
        <dbReference type="ARBA" id="ARBA00022967"/>
    </source>
</evidence>
<dbReference type="SMART" id="SM00382">
    <property type="entry name" value="AAA"/>
    <property type="match status" value="1"/>
</dbReference>
<keyword evidence="3 6" id="KW-0067">ATP-binding</keyword>
<dbReference type="Gene3D" id="3.40.50.300">
    <property type="entry name" value="P-loop containing nucleotide triphosphate hydrolases"/>
    <property type="match status" value="1"/>
</dbReference>
<evidence type="ECO:0000259" key="5">
    <source>
        <dbReference type="PROSITE" id="PS50893"/>
    </source>
</evidence>
<dbReference type="GO" id="GO:0005524">
    <property type="term" value="F:ATP binding"/>
    <property type="evidence" value="ECO:0007669"/>
    <property type="project" value="UniProtKB-KW"/>
</dbReference>
<keyword evidence="1" id="KW-0813">Transport</keyword>
<accession>A0ABY5VDB6</accession>
<evidence type="ECO:0000313" key="7">
    <source>
        <dbReference type="Proteomes" id="UP001060164"/>
    </source>
</evidence>
<dbReference type="Proteomes" id="UP001060164">
    <property type="component" value="Chromosome"/>
</dbReference>
<dbReference type="RefSeq" id="WP_049898169.1">
    <property type="nucleotide sequence ID" value="NZ_CABLBR010000015.1"/>
</dbReference>
<dbReference type="InterPro" id="IPR003593">
    <property type="entry name" value="AAA+_ATPase"/>
</dbReference>
<reference evidence="6" key="1">
    <citation type="journal article" date="2022" name="Cell">
        <title>Design, construction, and in vivo augmentation of a complex gut microbiome.</title>
        <authorList>
            <person name="Cheng A.G."/>
            <person name="Ho P.Y."/>
            <person name="Aranda-Diaz A."/>
            <person name="Jain S."/>
            <person name="Yu F.B."/>
            <person name="Meng X."/>
            <person name="Wang M."/>
            <person name="Iakiviak M."/>
            <person name="Nagashima K."/>
            <person name="Zhao A."/>
            <person name="Murugkar P."/>
            <person name="Patil A."/>
            <person name="Atabakhsh K."/>
            <person name="Weakley A."/>
            <person name="Yan J."/>
            <person name="Brumbaugh A.R."/>
            <person name="Higginbottom S."/>
            <person name="Dimas A."/>
            <person name="Shiver A.L."/>
            <person name="Deutschbauer A."/>
            <person name="Neff N."/>
            <person name="Sonnenburg J.L."/>
            <person name="Huang K.C."/>
            <person name="Fischbach M.A."/>
        </authorList>
    </citation>
    <scope>NUCLEOTIDE SEQUENCE</scope>
    <source>
        <strain evidence="6">DSM 19829</strain>
    </source>
</reference>
<proteinExistence type="predicted"/>
<evidence type="ECO:0000256" key="1">
    <source>
        <dbReference type="ARBA" id="ARBA00022448"/>
    </source>
</evidence>